<feature type="non-terminal residue" evidence="2">
    <location>
        <position position="106"/>
    </location>
</feature>
<reference evidence="2" key="1">
    <citation type="submission" date="2015-11" db="EMBL/GenBank/DDBJ databases">
        <title>De novo transcriptome assembly of four potential Pierce s Disease insect vectors from Arizona vineyards.</title>
        <authorList>
            <person name="Tassone E.E."/>
        </authorList>
    </citation>
    <scope>NUCLEOTIDE SEQUENCE</scope>
</reference>
<proteinExistence type="predicted"/>
<protein>
    <submittedName>
        <fullName evidence="2">Uncharacterized protein</fullName>
    </submittedName>
</protein>
<evidence type="ECO:0000256" key="1">
    <source>
        <dbReference type="SAM" id="MobiDB-lite"/>
    </source>
</evidence>
<feature type="non-terminal residue" evidence="2">
    <location>
        <position position="1"/>
    </location>
</feature>
<accession>A0A1B6JWX5</accession>
<dbReference type="EMBL" id="GECU01003989">
    <property type="protein sequence ID" value="JAT03718.1"/>
    <property type="molecule type" value="Transcribed_RNA"/>
</dbReference>
<dbReference type="AlphaFoldDB" id="A0A1B6JWX5"/>
<feature type="region of interest" description="Disordered" evidence="1">
    <location>
        <begin position="53"/>
        <end position="76"/>
    </location>
</feature>
<gene>
    <name evidence="2" type="ORF">g.6187</name>
</gene>
<sequence>LFMRLPLKRRTNKEQKLKKDEFRSQPLYRHRAKRNSCLIRNLPSPAAVFTPPPLPPVHAAAPDTVPLAQGENPPATAPEVPRRHCVVCLMECASHVVTCFCRHNST</sequence>
<name>A0A1B6JWX5_9HEMI</name>
<organism evidence="2">
    <name type="scientific">Homalodisca liturata</name>
    <dbReference type="NCBI Taxonomy" id="320908"/>
    <lineage>
        <taxon>Eukaryota</taxon>
        <taxon>Metazoa</taxon>
        <taxon>Ecdysozoa</taxon>
        <taxon>Arthropoda</taxon>
        <taxon>Hexapoda</taxon>
        <taxon>Insecta</taxon>
        <taxon>Pterygota</taxon>
        <taxon>Neoptera</taxon>
        <taxon>Paraneoptera</taxon>
        <taxon>Hemiptera</taxon>
        <taxon>Auchenorrhyncha</taxon>
        <taxon>Membracoidea</taxon>
        <taxon>Cicadellidae</taxon>
        <taxon>Cicadellinae</taxon>
        <taxon>Proconiini</taxon>
        <taxon>Homalodisca</taxon>
    </lineage>
</organism>
<evidence type="ECO:0000313" key="2">
    <source>
        <dbReference type="EMBL" id="JAT03718.1"/>
    </source>
</evidence>